<reference evidence="1 2" key="1">
    <citation type="submission" date="2016-10" db="EMBL/GenBank/DDBJ databases">
        <title>Draft Genome sequence of Alkanindiges sp. strain H1.</title>
        <authorList>
            <person name="Subhash Y."/>
            <person name="Lee S."/>
        </authorList>
    </citation>
    <scope>NUCLEOTIDE SEQUENCE [LARGE SCALE GENOMIC DNA]</scope>
    <source>
        <strain evidence="1 2">H1</strain>
    </source>
</reference>
<dbReference type="RefSeq" id="WP_076877240.1">
    <property type="nucleotide sequence ID" value="NZ_MLCN01000008.1"/>
</dbReference>
<accession>A0A1S8CXD6</accession>
<gene>
    <name evidence="1" type="ORF">BKE30_03290</name>
</gene>
<protein>
    <recommendedName>
        <fullName evidence="3">DUF1800 domain-containing protein</fullName>
    </recommendedName>
</protein>
<name>A0A1S8CXD6_9GAMM</name>
<dbReference type="Proteomes" id="UP000192132">
    <property type="component" value="Unassembled WGS sequence"/>
</dbReference>
<evidence type="ECO:0000313" key="2">
    <source>
        <dbReference type="Proteomes" id="UP000192132"/>
    </source>
</evidence>
<sequence length="515" mass="58311">MFQFSFPFIGLVKTRIALASIVIFSITPPALAALSLQQKQLHVLNRLGYGVNAIELAKIRKLGIEAYIDQQLNTKPQPLPPFLVEQLEQTAVIPSLTIIATQELSLQQQGKAAKASNNQDEIKAIDIQRRELYKQLDIAIKNQRILLATYSPNQLEEVMVDFWYNHFNVYAAKSSATRLFYSDYEKTAIRPHVLGHFSDLLNATAHHPAMLDYLDNRLSAAERTSTKNNKKIVKGGINENYAREVMELHTLGVNGGYSQADVTALARMLTGWTYNFKDLAAGKFFSYNPKLHDSTQKQWLRQTIVSGQQQEEGEKALQILANSPATANHIAYELASYFVADQPPQALVNTLSHTFIKTHGDIRQVLRSLFNSREFWEERNVQQKFKPPFRYLISSLRASNINPINPIIINQKNTAMGMPLYGAFSPDGYDWKEITWLTPNALKTRIDYATQLGRGNLFKQSKNPEANINYTVDPDQVFGQLSALLSPQTITHYQQLTDPAQKLTLLMGSPDFMRY</sequence>
<dbReference type="Pfam" id="PF08811">
    <property type="entry name" value="DUF1800"/>
    <property type="match status" value="1"/>
</dbReference>
<comment type="caution">
    <text evidence="1">The sequence shown here is derived from an EMBL/GenBank/DDBJ whole genome shotgun (WGS) entry which is preliminary data.</text>
</comment>
<evidence type="ECO:0008006" key="3">
    <source>
        <dbReference type="Google" id="ProtNLM"/>
    </source>
</evidence>
<proteinExistence type="predicted"/>
<evidence type="ECO:0000313" key="1">
    <source>
        <dbReference type="EMBL" id="ONG41482.1"/>
    </source>
</evidence>
<dbReference type="EMBL" id="MLCN01000008">
    <property type="protein sequence ID" value="ONG41482.1"/>
    <property type="molecule type" value="Genomic_DNA"/>
</dbReference>
<dbReference type="InterPro" id="IPR014917">
    <property type="entry name" value="DUF1800"/>
</dbReference>
<organism evidence="1 2">
    <name type="scientific">Alkanindiges hydrocarboniclasticus</name>
    <dbReference type="NCBI Taxonomy" id="1907941"/>
    <lineage>
        <taxon>Bacteria</taxon>
        <taxon>Pseudomonadati</taxon>
        <taxon>Pseudomonadota</taxon>
        <taxon>Gammaproteobacteria</taxon>
        <taxon>Moraxellales</taxon>
        <taxon>Moraxellaceae</taxon>
        <taxon>Alkanindiges</taxon>
    </lineage>
</organism>
<keyword evidence="2" id="KW-1185">Reference proteome</keyword>
<dbReference type="AlphaFoldDB" id="A0A1S8CXD6"/>
<dbReference type="STRING" id="1907941.BKE30_03290"/>
<dbReference type="OrthoDB" id="9772295at2"/>